<organism evidence="1 2">
    <name type="scientific">Hypoxylon rubiginosum</name>
    <dbReference type="NCBI Taxonomy" id="110542"/>
    <lineage>
        <taxon>Eukaryota</taxon>
        <taxon>Fungi</taxon>
        <taxon>Dikarya</taxon>
        <taxon>Ascomycota</taxon>
        <taxon>Pezizomycotina</taxon>
        <taxon>Sordariomycetes</taxon>
        <taxon>Xylariomycetidae</taxon>
        <taxon>Xylariales</taxon>
        <taxon>Hypoxylaceae</taxon>
        <taxon>Hypoxylon</taxon>
    </lineage>
</organism>
<evidence type="ECO:0000313" key="1">
    <source>
        <dbReference type="EMBL" id="KAI6092778.1"/>
    </source>
</evidence>
<name>A0ACC0DJP4_9PEZI</name>
<gene>
    <name evidence="1" type="ORF">F4821DRAFT_110985</name>
</gene>
<proteinExistence type="predicted"/>
<dbReference type="Proteomes" id="UP001497680">
    <property type="component" value="Unassembled WGS sequence"/>
</dbReference>
<protein>
    <submittedName>
        <fullName evidence="1">Uncharacterized protein</fullName>
    </submittedName>
</protein>
<reference evidence="1 2" key="1">
    <citation type="journal article" date="2022" name="New Phytol.">
        <title>Ecological generalism drives hyperdiversity of secondary metabolite gene clusters in xylarialean endophytes.</title>
        <authorList>
            <person name="Franco M.E.E."/>
            <person name="Wisecaver J.H."/>
            <person name="Arnold A.E."/>
            <person name="Ju Y.M."/>
            <person name="Slot J.C."/>
            <person name="Ahrendt S."/>
            <person name="Moore L.P."/>
            <person name="Eastman K.E."/>
            <person name="Scott K."/>
            <person name="Konkel Z."/>
            <person name="Mondo S.J."/>
            <person name="Kuo A."/>
            <person name="Hayes R.D."/>
            <person name="Haridas S."/>
            <person name="Andreopoulos B."/>
            <person name="Riley R."/>
            <person name="LaButti K."/>
            <person name="Pangilinan J."/>
            <person name="Lipzen A."/>
            <person name="Amirebrahimi M."/>
            <person name="Yan J."/>
            <person name="Adam C."/>
            <person name="Keymanesh K."/>
            <person name="Ng V."/>
            <person name="Louie K."/>
            <person name="Northen T."/>
            <person name="Drula E."/>
            <person name="Henrissat B."/>
            <person name="Hsieh H.M."/>
            <person name="Youens-Clark K."/>
            <person name="Lutzoni F."/>
            <person name="Miadlikowska J."/>
            <person name="Eastwood D.C."/>
            <person name="Hamelin R.C."/>
            <person name="Grigoriev I.V."/>
            <person name="U'Ren J.M."/>
        </authorList>
    </citation>
    <scope>NUCLEOTIDE SEQUENCE [LARGE SCALE GENOMIC DNA]</scope>
    <source>
        <strain evidence="1 2">ER1909</strain>
    </source>
</reference>
<keyword evidence="2" id="KW-1185">Reference proteome</keyword>
<evidence type="ECO:0000313" key="2">
    <source>
        <dbReference type="Proteomes" id="UP001497680"/>
    </source>
</evidence>
<accession>A0ACC0DJP4</accession>
<sequence>MESISTSISLRDSNVLMKIKDPEWNPSATVTMDNTLPKDPNVSDPVLYSHIVQKERGIIQALQQLETRLLGAKPASRVELAQEYRRCVLGFADLINQFPMYASARNNRAQGYRRLYGNSLFLAGGYGPGALLSDADALDPKATIAHLVLYDLDEAIKLITPKTSHASVSPQAGRTLSSAHTQRAAIYHTIAKSFETREPACIAGRRESRWTKADFEEAASRDFAQGARYGNEIAKGLAVSTNPTAKLCGQMVEAAMKEEYGPSYSCESRKFL</sequence>
<comment type="caution">
    <text evidence="1">The sequence shown here is derived from an EMBL/GenBank/DDBJ whole genome shotgun (WGS) entry which is preliminary data.</text>
</comment>
<dbReference type="EMBL" id="MU394282">
    <property type="protein sequence ID" value="KAI6092778.1"/>
    <property type="molecule type" value="Genomic_DNA"/>
</dbReference>